<accession>F0GY77</accession>
<evidence type="ECO:0000313" key="2">
    <source>
        <dbReference type="Proteomes" id="UP000005277"/>
    </source>
</evidence>
<organism evidence="1 2">
    <name type="scientific">Anaerococcus hydrogenalis ACS-025-V-Sch4</name>
    <dbReference type="NCBI Taxonomy" id="879306"/>
    <lineage>
        <taxon>Bacteria</taxon>
        <taxon>Bacillati</taxon>
        <taxon>Bacillota</taxon>
        <taxon>Tissierellia</taxon>
        <taxon>Tissierellales</taxon>
        <taxon>Peptoniphilaceae</taxon>
        <taxon>Anaerococcus</taxon>
    </lineage>
</organism>
<dbReference type="EMBL" id="AEXN01000002">
    <property type="protein sequence ID" value="EGC84917.1"/>
    <property type="molecule type" value="Genomic_DNA"/>
</dbReference>
<keyword evidence="2" id="KW-1185">Reference proteome</keyword>
<dbReference type="Proteomes" id="UP000005277">
    <property type="component" value="Unassembled WGS sequence"/>
</dbReference>
<comment type="caution">
    <text evidence="1">The sequence shown here is derived from an EMBL/GenBank/DDBJ whole genome shotgun (WGS) entry which is preliminary data.</text>
</comment>
<sequence length="223" mass="25367">MIKKIFIGLSLLIFLTGCGKSSKRSDDSVEIYNKASLENKDNNLNSNEKSNTKEAVKKVKDPYQEIYKQIEGIKFYLSGGSEMESIYFYKDGYFDGALKTGDGYEIKQAFYNGKFDIVEKIDHTSYKIKLVRLDYDSKTGEKSSKNINGTNFQITNIKTDLFDNENKNYILHLPDTKTASLNEDIITGMKMAGNNYGQDKIGIFLLTKEVSEGESFVMSQYKK</sequence>
<dbReference type="PROSITE" id="PS51257">
    <property type="entry name" value="PROKAR_LIPOPROTEIN"/>
    <property type="match status" value="1"/>
</dbReference>
<gene>
    <name evidence="1" type="ORF">HMPREF9246_1623</name>
</gene>
<dbReference type="AlphaFoldDB" id="F0GY77"/>
<name>F0GY77_9FIRM</name>
<evidence type="ECO:0000313" key="1">
    <source>
        <dbReference type="EMBL" id="EGC84917.1"/>
    </source>
</evidence>
<reference evidence="1 2" key="1">
    <citation type="submission" date="2011-01" db="EMBL/GenBank/DDBJ databases">
        <authorList>
            <person name="Durkin A.S."/>
            <person name="Madupu R."/>
            <person name="Torralba M."/>
            <person name="Gillis M."/>
            <person name="Methe B."/>
            <person name="Sutton G."/>
            <person name="Nelson K.E."/>
        </authorList>
    </citation>
    <scope>NUCLEOTIDE SEQUENCE [LARGE SCALE GENOMIC DNA]</scope>
    <source>
        <strain evidence="1 2">ACS-025-V-Sch4</strain>
    </source>
</reference>
<protein>
    <submittedName>
        <fullName evidence="1">Putative lipoprotein</fullName>
    </submittedName>
</protein>
<proteinExistence type="predicted"/>
<dbReference type="RefSeq" id="WP_004816209.1">
    <property type="nucleotide sequence ID" value="NZ_AEXN01000002.1"/>
</dbReference>
<keyword evidence="1" id="KW-0449">Lipoprotein</keyword>